<dbReference type="PANTHER" id="PTHR47481">
    <property type="match status" value="1"/>
</dbReference>
<evidence type="ECO:0000313" key="3">
    <source>
        <dbReference type="Proteomes" id="UP000233837"/>
    </source>
</evidence>
<accession>A0A2I0WQF1</accession>
<reference evidence="2 3" key="1">
    <citation type="journal article" date="2016" name="Sci. Rep.">
        <title>The Dendrobium catenatum Lindl. genome sequence provides insights into polysaccharide synthase, floral development and adaptive evolution.</title>
        <authorList>
            <person name="Zhang G.Q."/>
            <person name="Xu Q."/>
            <person name="Bian C."/>
            <person name="Tsai W.C."/>
            <person name="Yeh C.M."/>
            <person name="Liu K.W."/>
            <person name="Yoshida K."/>
            <person name="Zhang L.S."/>
            <person name="Chang S.B."/>
            <person name="Chen F."/>
            <person name="Shi Y."/>
            <person name="Su Y.Y."/>
            <person name="Zhang Y.Q."/>
            <person name="Chen L.J."/>
            <person name="Yin Y."/>
            <person name="Lin M."/>
            <person name="Huang H."/>
            <person name="Deng H."/>
            <person name="Wang Z.W."/>
            <person name="Zhu S.L."/>
            <person name="Zhao X."/>
            <person name="Deng C."/>
            <person name="Niu S.C."/>
            <person name="Huang J."/>
            <person name="Wang M."/>
            <person name="Liu G.H."/>
            <person name="Yang H.J."/>
            <person name="Xiao X.J."/>
            <person name="Hsiao Y.Y."/>
            <person name="Wu W.L."/>
            <person name="Chen Y.Y."/>
            <person name="Mitsuda N."/>
            <person name="Ohme-Takagi M."/>
            <person name="Luo Y.B."/>
            <person name="Van de Peer Y."/>
            <person name="Liu Z.J."/>
        </authorList>
    </citation>
    <scope>NUCLEOTIDE SEQUENCE [LARGE SCALE GENOMIC DNA]</scope>
    <source>
        <tissue evidence="2">The whole plant</tissue>
    </source>
</reference>
<protein>
    <recommendedName>
        <fullName evidence="1">Retrovirus-related Pol polyprotein from transposon TNT 1-94-like beta-barrel domain-containing protein</fullName>
    </recommendedName>
</protein>
<name>A0A2I0WQF1_9ASPA</name>
<feature type="domain" description="Retrovirus-related Pol polyprotein from transposon TNT 1-94-like beta-barrel" evidence="1">
    <location>
        <begin position="174"/>
        <end position="251"/>
    </location>
</feature>
<dbReference type="PANTHER" id="PTHR47481:SF22">
    <property type="entry name" value="RETROTRANSPOSON GAG DOMAIN-CONTAINING PROTEIN"/>
    <property type="match status" value="1"/>
</dbReference>
<proteinExistence type="predicted"/>
<reference evidence="2 3" key="2">
    <citation type="journal article" date="2017" name="Nature">
        <title>The Apostasia genome and the evolution of orchids.</title>
        <authorList>
            <person name="Zhang G.Q."/>
            <person name="Liu K.W."/>
            <person name="Li Z."/>
            <person name="Lohaus R."/>
            <person name="Hsiao Y.Y."/>
            <person name="Niu S.C."/>
            <person name="Wang J.Y."/>
            <person name="Lin Y.C."/>
            <person name="Xu Q."/>
            <person name="Chen L.J."/>
            <person name="Yoshida K."/>
            <person name="Fujiwara S."/>
            <person name="Wang Z.W."/>
            <person name="Zhang Y.Q."/>
            <person name="Mitsuda N."/>
            <person name="Wang M."/>
            <person name="Liu G.H."/>
            <person name="Pecoraro L."/>
            <person name="Huang H.X."/>
            <person name="Xiao X.J."/>
            <person name="Lin M."/>
            <person name="Wu X.Y."/>
            <person name="Wu W.L."/>
            <person name="Chen Y.Y."/>
            <person name="Chang S.B."/>
            <person name="Sakamoto S."/>
            <person name="Ohme-Takagi M."/>
            <person name="Yagi M."/>
            <person name="Zeng S.J."/>
            <person name="Shen C.Y."/>
            <person name="Yeh C.M."/>
            <person name="Luo Y.B."/>
            <person name="Tsai W.C."/>
            <person name="Van de Peer Y."/>
            <person name="Liu Z.J."/>
        </authorList>
    </citation>
    <scope>NUCLEOTIDE SEQUENCE [LARGE SCALE GENOMIC DNA]</scope>
    <source>
        <tissue evidence="2">The whole plant</tissue>
    </source>
</reference>
<gene>
    <name evidence="2" type="ORF">MA16_Dca005703</name>
</gene>
<dbReference type="AlphaFoldDB" id="A0A2I0WQF1"/>
<evidence type="ECO:0000259" key="1">
    <source>
        <dbReference type="Pfam" id="PF22936"/>
    </source>
</evidence>
<dbReference type="InterPro" id="IPR054722">
    <property type="entry name" value="PolX-like_BBD"/>
</dbReference>
<organism evidence="2 3">
    <name type="scientific">Dendrobium catenatum</name>
    <dbReference type="NCBI Taxonomy" id="906689"/>
    <lineage>
        <taxon>Eukaryota</taxon>
        <taxon>Viridiplantae</taxon>
        <taxon>Streptophyta</taxon>
        <taxon>Embryophyta</taxon>
        <taxon>Tracheophyta</taxon>
        <taxon>Spermatophyta</taxon>
        <taxon>Magnoliopsida</taxon>
        <taxon>Liliopsida</taxon>
        <taxon>Asparagales</taxon>
        <taxon>Orchidaceae</taxon>
        <taxon>Epidendroideae</taxon>
        <taxon>Malaxideae</taxon>
        <taxon>Dendrobiinae</taxon>
        <taxon>Dendrobium</taxon>
    </lineage>
</organism>
<dbReference type="Pfam" id="PF22936">
    <property type="entry name" value="Pol_BBD"/>
    <property type="match status" value="1"/>
</dbReference>
<dbReference type="EMBL" id="KZ502486">
    <property type="protein sequence ID" value="PKU77871.1"/>
    <property type="molecule type" value="Genomic_DNA"/>
</dbReference>
<dbReference type="Proteomes" id="UP000233837">
    <property type="component" value="Unassembled WGS sequence"/>
</dbReference>
<sequence length="305" mass="33767">MAQYLLTIKSKVDSLAATGVQIDSEDIIHHTLNVLLASYQAFKTTIRTNLQPLSLDDFYTLLCSEELNLAHEVTRDLSFLQLAGQSIALAAPRGRGRERSNLFRGRSSYVFRNPQVSASSTRGGRTTRPPINCQICGKLGHSTIKCWYCHDPQYNIEPSPALFKPDATLNSLDWYLDSGASSHLMSDPSYIQASQPYTGSNQVIMGNGQQIPIQNTGKGLLLTPAGTLQLFKLHHVPNLSFNLLSVHRLTTDNSCDMYFSSNGYIIKDRETQQPLLQGSCINGHYPLHIQRTAPLSIPHLALISV</sequence>
<keyword evidence="3" id="KW-1185">Reference proteome</keyword>
<evidence type="ECO:0000313" key="2">
    <source>
        <dbReference type="EMBL" id="PKU77871.1"/>
    </source>
</evidence>